<dbReference type="Proteomes" id="UP000054564">
    <property type="component" value="Unassembled WGS sequence"/>
</dbReference>
<keyword evidence="3" id="KW-1185">Reference proteome</keyword>
<feature type="compositionally biased region" description="Basic and acidic residues" evidence="1">
    <location>
        <begin position="32"/>
        <end position="44"/>
    </location>
</feature>
<feature type="compositionally biased region" description="Polar residues" evidence="1">
    <location>
        <begin position="13"/>
        <end position="30"/>
    </location>
</feature>
<evidence type="ECO:0000256" key="1">
    <source>
        <dbReference type="SAM" id="MobiDB-lite"/>
    </source>
</evidence>
<organism evidence="2 3">
    <name type="scientific">Puccinia striiformis f. sp. tritici PST-78</name>
    <dbReference type="NCBI Taxonomy" id="1165861"/>
    <lineage>
        <taxon>Eukaryota</taxon>
        <taxon>Fungi</taxon>
        <taxon>Dikarya</taxon>
        <taxon>Basidiomycota</taxon>
        <taxon>Pucciniomycotina</taxon>
        <taxon>Pucciniomycetes</taxon>
        <taxon>Pucciniales</taxon>
        <taxon>Pucciniaceae</taxon>
        <taxon>Puccinia</taxon>
    </lineage>
</organism>
<feature type="compositionally biased region" description="Polar residues" evidence="1">
    <location>
        <begin position="158"/>
        <end position="173"/>
    </location>
</feature>
<evidence type="ECO:0000313" key="3">
    <source>
        <dbReference type="Proteomes" id="UP000054564"/>
    </source>
</evidence>
<protein>
    <submittedName>
        <fullName evidence="2">Uncharacterized protein</fullName>
    </submittedName>
</protein>
<dbReference type="EMBL" id="AJIL01000081">
    <property type="protein sequence ID" value="KNE96509.1"/>
    <property type="molecule type" value="Genomic_DNA"/>
</dbReference>
<feature type="compositionally biased region" description="Basic residues" evidence="1">
    <location>
        <begin position="1"/>
        <end position="12"/>
    </location>
</feature>
<feature type="compositionally biased region" description="Polar residues" evidence="1">
    <location>
        <begin position="45"/>
        <end position="55"/>
    </location>
</feature>
<evidence type="ECO:0000313" key="2">
    <source>
        <dbReference type="EMBL" id="KNE96509.1"/>
    </source>
</evidence>
<comment type="caution">
    <text evidence="2">The sequence shown here is derived from an EMBL/GenBank/DDBJ whole genome shotgun (WGS) entry which is preliminary data.</text>
</comment>
<name>A0A0L0VC21_9BASI</name>
<sequence>MKSIIKRLKRRASPTTSSAPGGNPVTTRTNHLTRDSTSHHDGTRETSCTPHINSSPRPPPDSLVLTNTELEQPISHGKSQDTATQAGSLLQIPQNHNGLSSVTGSSCGRTYSNITSRVDSQERLCCDLSYTEETHSDIEENDDILSSSVTRASSIHTFGDQSHHQNQSNTTRVASDDSGMDATTYYEEKHTLKPVTHETIHKHIVEEVQRVRLHERHLTSIQHHVQPIITPSYEYEFQDYRIELPDPAESHVERIDIEKKLKLDTIIEDLIRNNKRRYETEGLENFQKSQSIELPDVAQQAVVVHNYHIIQPVMVNRDHVLQKSVHLETVKSAVRPAEVDAQKQSLEDTYAQQVGQLNKLVDSLQLENRDLKKSLSSALASKILSPQS</sequence>
<proteinExistence type="predicted"/>
<gene>
    <name evidence="2" type="ORF">PSTG_10216</name>
</gene>
<reference evidence="3" key="1">
    <citation type="submission" date="2014-03" db="EMBL/GenBank/DDBJ databases">
        <title>The Genome Sequence of Puccinia striiformis f. sp. tritici PST-78.</title>
        <authorList>
            <consortium name="The Broad Institute Genome Sequencing Platform"/>
            <person name="Cuomo C."/>
            <person name="Hulbert S."/>
            <person name="Chen X."/>
            <person name="Walker B."/>
            <person name="Young S.K."/>
            <person name="Zeng Q."/>
            <person name="Gargeya S."/>
            <person name="Fitzgerald M."/>
            <person name="Haas B."/>
            <person name="Abouelleil A."/>
            <person name="Alvarado L."/>
            <person name="Arachchi H.M."/>
            <person name="Berlin A.M."/>
            <person name="Chapman S.B."/>
            <person name="Goldberg J."/>
            <person name="Griggs A."/>
            <person name="Gujja S."/>
            <person name="Hansen M."/>
            <person name="Howarth C."/>
            <person name="Imamovic A."/>
            <person name="Larimer J."/>
            <person name="McCowan C."/>
            <person name="Montmayeur A."/>
            <person name="Murphy C."/>
            <person name="Neiman D."/>
            <person name="Pearson M."/>
            <person name="Priest M."/>
            <person name="Roberts A."/>
            <person name="Saif S."/>
            <person name="Shea T."/>
            <person name="Sisk P."/>
            <person name="Sykes S."/>
            <person name="Wortman J."/>
            <person name="Nusbaum C."/>
            <person name="Birren B."/>
        </authorList>
    </citation>
    <scope>NUCLEOTIDE SEQUENCE [LARGE SCALE GENOMIC DNA]</scope>
    <source>
        <strain evidence="3">race PST-78</strain>
    </source>
</reference>
<dbReference type="OrthoDB" id="2501673at2759"/>
<dbReference type="AlphaFoldDB" id="A0A0L0VC21"/>
<feature type="region of interest" description="Disordered" evidence="1">
    <location>
        <begin position="1"/>
        <end position="65"/>
    </location>
</feature>
<feature type="region of interest" description="Disordered" evidence="1">
    <location>
        <begin position="158"/>
        <end position="179"/>
    </location>
</feature>
<accession>A0A0L0VC21</accession>